<dbReference type="Pfam" id="PF21530">
    <property type="entry name" value="Pif1_2B_dom"/>
    <property type="match status" value="1"/>
</dbReference>
<keyword evidence="1" id="KW-1015">Disulfide bond</keyword>
<keyword evidence="2 3" id="KW-0479">Metal-binding</keyword>
<reference evidence="6 7" key="2">
    <citation type="submission" date="2018-08" db="EMBL/GenBank/DDBJ databases">
        <authorList>
            <person name="Laetsch R D."/>
            <person name="Stevens L."/>
            <person name="Kumar S."/>
            <person name="Blaxter L. M."/>
        </authorList>
    </citation>
    <scope>NUCLEOTIDE SEQUENCE [LARGE SCALE GENOMIC DNA]</scope>
</reference>
<name>A0A182EGP2_ONCOC</name>
<dbReference type="GO" id="GO:0006310">
    <property type="term" value="P:DNA recombination"/>
    <property type="evidence" value="ECO:0007669"/>
    <property type="project" value="UniProtKB-KW"/>
</dbReference>
<dbReference type="Pfam" id="PF01400">
    <property type="entry name" value="Astacin"/>
    <property type="match status" value="1"/>
</dbReference>
<evidence type="ECO:0000256" key="4">
    <source>
        <dbReference type="RuleBase" id="RU363044"/>
    </source>
</evidence>
<dbReference type="InterPro" id="IPR049163">
    <property type="entry name" value="Pif1-like_2B_dom"/>
</dbReference>
<keyword evidence="4" id="KW-0227">DNA damage</keyword>
<keyword evidence="4" id="KW-0067">ATP-binding</keyword>
<gene>
    <name evidence="6" type="ORF">NOO_LOCUS7266</name>
</gene>
<dbReference type="GO" id="GO:0006508">
    <property type="term" value="P:proteolysis"/>
    <property type="evidence" value="ECO:0007669"/>
    <property type="project" value="UniProtKB-KW"/>
</dbReference>
<keyword evidence="2 3" id="KW-0862">Zinc</keyword>
<keyword evidence="4" id="KW-0347">Helicase</keyword>
<dbReference type="PANTHER" id="PTHR10127">
    <property type="entry name" value="DISCOIDIN, CUB, EGF, LAMININ , AND ZINC METALLOPROTEASE DOMAIN CONTAINING"/>
    <property type="match status" value="1"/>
</dbReference>
<comment type="caution">
    <text evidence="2">Lacks conserved residue(s) required for the propagation of feature annotation.</text>
</comment>
<feature type="domain" description="Peptidase M12A" evidence="5">
    <location>
        <begin position="275"/>
        <end position="454"/>
    </location>
</feature>
<dbReference type="GO" id="GO:0004222">
    <property type="term" value="F:metalloendopeptidase activity"/>
    <property type="evidence" value="ECO:0007669"/>
    <property type="project" value="UniProtKB-UniRule"/>
</dbReference>
<dbReference type="EC" id="3.4.24.-" evidence="3"/>
<evidence type="ECO:0000256" key="3">
    <source>
        <dbReference type="RuleBase" id="RU361183"/>
    </source>
</evidence>
<protein>
    <recommendedName>
        <fullName evidence="3 4">Multifunctional fusion protein</fullName>
    </recommendedName>
    <domain>
        <recommendedName>
            <fullName evidence="3">Metalloendopeptidase</fullName>
            <ecNumber evidence="3">3.4.24.-</ecNumber>
        </recommendedName>
    </domain>
    <domain>
        <recommendedName>
            <fullName evidence="4">ATP-dependent DNA helicase</fullName>
            <ecNumber evidence="4">5.6.2.3</ecNumber>
        </recommendedName>
    </domain>
</protein>
<dbReference type="GO" id="GO:0006281">
    <property type="term" value="P:DNA repair"/>
    <property type="evidence" value="ECO:0007669"/>
    <property type="project" value="UniProtKB-KW"/>
</dbReference>
<dbReference type="GO" id="GO:0000723">
    <property type="term" value="P:telomere maintenance"/>
    <property type="evidence" value="ECO:0007669"/>
    <property type="project" value="InterPro"/>
</dbReference>
<comment type="catalytic activity">
    <reaction evidence="4">
        <text>ATP + H2O = ADP + phosphate + H(+)</text>
        <dbReference type="Rhea" id="RHEA:13065"/>
        <dbReference type="ChEBI" id="CHEBI:15377"/>
        <dbReference type="ChEBI" id="CHEBI:15378"/>
        <dbReference type="ChEBI" id="CHEBI:30616"/>
        <dbReference type="ChEBI" id="CHEBI:43474"/>
        <dbReference type="ChEBI" id="CHEBI:456216"/>
        <dbReference type="EC" id="5.6.2.3"/>
    </reaction>
</comment>
<keyword evidence="2 3" id="KW-0378">Hydrolase</keyword>
<dbReference type="OrthoDB" id="291007at2759"/>
<dbReference type="AlphaFoldDB" id="A0A182EGP2"/>
<comment type="cofactor">
    <cofactor evidence="4">
        <name>Mg(2+)</name>
        <dbReference type="ChEBI" id="CHEBI:18420"/>
    </cofactor>
</comment>
<dbReference type="Proteomes" id="UP000271087">
    <property type="component" value="Unassembled WGS sequence"/>
</dbReference>
<keyword evidence="4" id="KW-0234">DNA repair</keyword>
<comment type="cofactor">
    <cofactor evidence="2 3">
        <name>Zn(2+)</name>
        <dbReference type="ChEBI" id="CHEBI:29105"/>
    </cofactor>
    <text evidence="2 3">Binds 1 zinc ion per subunit.</text>
</comment>
<keyword evidence="2 3" id="KW-0645">Protease</keyword>
<evidence type="ECO:0000256" key="2">
    <source>
        <dbReference type="PROSITE-ProRule" id="PRU01211"/>
    </source>
</evidence>
<dbReference type="PANTHER" id="PTHR10127:SF798">
    <property type="entry name" value="ZINC METALLOPROTEINASE NAS-1"/>
    <property type="match status" value="1"/>
</dbReference>
<dbReference type="Pfam" id="PF05970">
    <property type="entry name" value="PIF1"/>
    <property type="match status" value="1"/>
</dbReference>
<dbReference type="Gene3D" id="3.40.390.10">
    <property type="entry name" value="Collagenase (Catalytic Domain)"/>
    <property type="match status" value="1"/>
</dbReference>
<keyword evidence="2 3" id="KW-0482">Metalloprotease</keyword>
<dbReference type="WBParaSite" id="nOo.2.0.1.t07266-RA">
    <property type="protein sequence ID" value="nOo.2.0.1.t07266-RA"/>
    <property type="gene ID" value="nOo.2.0.1.g07266"/>
</dbReference>
<evidence type="ECO:0000256" key="1">
    <source>
        <dbReference type="ARBA" id="ARBA00023157"/>
    </source>
</evidence>
<dbReference type="InterPro" id="IPR010285">
    <property type="entry name" value="DNA_helicase_pif1-like_DEAD"/>
</dbReference>
<organism evidence="8">
    <name type="scientific">Onchocerca ochengi</name>
    <name type="common">Filarial nematode worm</name>
    <dbReference type="NCBI Taxonomy" id="42157"/>
    <lineage>
        <taxon>Eukaryota</taxon>
        <taxon>Metazoa</taxon>
        <taxon>Ecdysozoa</taxon>
        <taxon>Nematoda</taxon>
        <taxon>Chromadorea</taxon>
        <taxon>Rhabditida</taxon>
        <taxon>Spirurina</taxon>
        <taxon>Spiruromorpha</taxon>
        <taxon>Filarioidea</taxon>
        <taxon>Onchocercidae</taxon>
        <taxon>Onchocerca</taxon>
    </lineage>
</organism>
<sequence>MVHKKSVEILDRSLRDLRENITSFWNSLILLAGDFRRTLSVISRSIPADEISEILYFWRHVKMFKLSTNMRIQIQNNRSAGIFSHQLLEIGNGKNHDWLSERAILVVKNKDIDELNDIIHSDIQSEIVTYKSVDTVLEADEAIHYPTEFMNSLDLPGMPPHVLQLKICVPIIMSRSINQPKLCNGATELQQRVYKNIRVFECNVLSKFQNNRHLIPVVPLLRLPLLSFISVALANKNQFLNSVDFFNANFVNTSEPLRISGNDQRFPSKRKKRGSAVIFENDKWPNGRIPYIMSSAYTLHQRAIIARAMAAYAARTCIRFVPRQLFDTDYIIISKTDGCFADFAHVGGGPQQVSLTDECLNYATVIHEFMHVIGFIHEHQRARTDFEKLTSLRLSYYGESYDYFSIMHYESTEGSRNGKNTIEARIQAITPLMGKSADFSLSDINKINRAYKCYNFLLYG</sequence>
<dbReference type="InterPro" id="IPR006026">
    <property type="entry name" value="Peptidase_Metallo"/>
</dbReference>
<dbReference type="GO" id="GO:0043139">
    <property type="term" value="F:5'-3' DNA helicase activity"/>
    <property type="evidence" value="ECO:0007669"/>
    <property type="project" value="UniProtKB-EC"/>
</dbReference>
<accession>A0A182EGP2</accession>
<dbReference type="PROSITE" id="PS51864">
    <property type="entry name" value="ASTACIN"/>
    <property type="match status" value="1"/>
</dbReference>
<keyword evidence="4" id="KW-0547">Nucleotide-binding</keyword>
<evidence type="ECO:0000313" key="8">
    <source>
        <dbReference type="WBParaSite" id="nOo.2.0.1.t07266-RA"/>
    </source>
</evidence>
<keyword evidence="7" id="KW-1185">Reference proteome</keyword>
<comment type="similarity">
    <text evidence="4">Belongs to the helicase family.</text>
</comment>
<dbReference type="EMBL" id="UYRW01002530">
    <property type="protein sequence ID" value="VDK85617.1"/>
    <property type="molecule type" value="Genomic_DNA"/>
</dbReference>
<feature type="binding site" evidence="2">
    <location>
        <position position="377"/>
    </location>
    <ligand>
        <name>Zn(2+)</name>
        <dbReference type="ChEBI" id="CHEBI:29105"/>
        <note>catalytic</note>
    </ligand>
</feature>
<dbReference type="PRINTS" id="PR00480">
    <property type="entry name" value="ASTACIN"/>
</dbReference>
<evidence type="ECO:0000313" key="6">
    <source>
        <dbReference type="EMBL" id="VDK85617.1"/>
    </source>
</evidence>
<dbReference type="InterPro" id="IPR024079">
    <property type="entry name" value="MetalloPept_cat_dom_sf"/>
</dbReference>
<dbReference type="InterPro" id="IPR001506">
    <property type="entry name" value="Peptidase_M12A"/>
</dbReference>
<dbReference type="SMART" id="SM00235">
    <property type="entry name" value="ZnMc"/>
    <property type="match status" value="1"/>
</dbReference>
<feature type="binding site" evidence="2">
    <location>
        <position position="367"/>
    </location>
    <ligand>
        <name>Zn(2+)</name>
        <dbReference type="ChEBI" id="CHEBI:29105"/>
        <note>catalytic</note>
    </ligand>
</feature>
<keyword evidence="4" id="KW-0233">DNA recombination</keyword>
<evidence type="ECO:0000313" key="7">
    <source>
        <dbReference type="Proteomes" id="UP000271087"/>
    </source>
</evidence>
<proteinExistence type="inferred from homology"/>
<dbReference type="GO" id="GO:0005524">
    <property type="term" value="F:ATP binding"/>
    <property type="evidence" value="ECO:0007669"/>
    <property type="project" value="UniProtKB-KW"/>
</dbReference>
<feature type="binding site" evidence="2">
    <location>
        <position position="371"/>
    </location>
    <ligand>
        <name>Zn(2+)</name>
        <dbReference type="ChEBI" id="CHEBI:29105"/>
        <note>catalytic</note>
    </ligand>
</feature>
<dbReference type="SUPFAM" id="SSF55486">
    <property type="entry name" value="Metalloproteases ('zincins'), catalytic domain"/>
    <property type="match status" value="1"/>
</dbReference>
<evidence type="ECO:0000259" key="5">
    <source>
        <dbReference type="PROSITE" id="PS51864"/>
    </source>
</evidence>
<feature type="active site" evidence="2">
    <location>
        <position position="368"/>
    </location>
</feature>
<reference evidence="8" key="1">
    <citation type="submission" date="2016-06" db="UniProtKB">
        <authorList>
            <consortium name="WormBaseParasite"/>
        </authorList>
    </citation>
    <scope>IDENTIFICATION</scope>
</reference>
<dbReference type="GO" id="GO:0008270">
    <property type="term" value="F:zinc ion binding"/>
    <property type="evidence" value="ECO:0007669"/>
    <property type="project" value="UniProtKB-UniRule"/>
</dbReference>
<dbReference type="EC" id="5.6.2.3" evidence="4"/>
<dbReference type="STRING" id="42157.A0A182EGP2"/>